<evidence type="ECO:0000313" key="15">
    <source>
        <dbReference type="EMBL" id="MCC8429856.1"/>
    </source>
</evidence>
<dbReference type="InterPro" id="IPR029056">
    <property type="entry name" value="Ribokinase-like"/>
</dbReference>
<dbReference type="SUPFAM" id="SSF53613">
    <property type="entry name" value="Ribokinase-like"/>
    <property type="match status" value="1"/>
</dbReference>
<comment type="function">
    <text evidence="2 12">Catalyzes the ADP transfer from ATP to D-glycero-beta-D-manno-heptose 1-phosphate, yielding ADP-D-glycero-beta-D-manno-heptose.</text>
</comment>
<protein>
    <recommendedName>
        <fullName evidence="12">Bifunctional protein HldE</fullName>
    </recommendedName>
    <domain>
        <recommendedName>
            <fullName evidence="12">D-beta-D-heptose 7-phosphate kinase</fullName>
            <ecNumber evidence="12">2.7.1.167</ecNumber>
        </recommendedName>
        <alternativeName>
            <fullName evidence="12">D-beta-D-heptose 7-phosphotransferase</fullName>
        </alternativeName>
        <alternativeName>
            <fullName evidence="12">D-glycero-beta-D-manno-heptose-7-phosphate kinase</fullName>
        </alternativeName>
    </domain>
    <domain>
        <recommendedName>
            <fullName evidence="12">D-beta-D-heptose 1-phosphate adenylyltransferase</fullName>
            <ecNumber evidence="12">2.7.7.70</ecNumber>
        </recommendedName>
        <alternativeName>
            <fullName evidence="12">D-glycero-beta-D-manno-heptose 1-phosphate adenylyltransferase</fullName>
        </alternativeName>
    </domain>
</protein>
<dbReference type="RefSeq" id="WP_230551055.1">
    <property type="nucleotide sequence ID" value="NZ_JAJISD010000005.1"/>
</dbReference>
<dbReference type="InterPro" id="IPR023030">
    <property type="entry name" value="Bifunc_HldE"/>
</dbReference>
<evidence type="ECO:0000256" key="5">
    <source>
        <dbReference type="ARBA" id="ARBA00022695"/>
    </source>
</evidence>
<keyword evidence="10 12" id="KW-0119">Carbohydrate metabolism</keyword>
<dbReference type="InterPro" id="IPR002173">
    <property type="entry name" value="Carboh/pur_kinase_PfkB_CS"/>
</dbReference>
<dbReference type="SUPFAM" id="SSF52374">
    <property type="entry name" value="Nucleotidylyl transferase"/>
    <property type="match status" value="1"/>
</dbReference>
<dbReference type="InterPro" id="IPR011611">
    <property type="entry name" value="PfkB_dom"/>
</dbReference>
<dbReference type="Pfam" id="PF01467">
    <property type="entry name" value="CTP_transf_like"/>
    <property type="match status" value="1"/>
</dbReference>
<dbReference type="InterPro" id="IPR004821">
    <property type="entry name" value="Cyt_trans-like"/>
</dbReference>
<evidence type="ECO:0000313" key="16">
    <source>
        <dbReference type="Proteomes" id="UP001198862"/>
    </source>
</evidence>
<dbReference type="PROSITE" id="PS00584">
    <property type="entry name" value="PFKB_KINASES_2"/>
    <property type="match status" value="1"/>
</dbReference>
<keyword evidence="5 12" id="KW-0548">Nucleotidyltransferase</keyword>
<evidence type="ECO:0000256" key="9">
    <source>
        <dbReference type="ARBA" id="ARBA00023268"/>
    </source>
</evidence>
<dbReference type="InterPro" id="IPR011914">
    <property type="entry name" value="RfaE_dom_II"/>
</dbReference>
<feature type="region of interest" description="Ribokinase" evidence="12">
    <location>
        <begin position="1"/>
        <end position="350"/>
    </location>
</feature>
<keyword evidence="16" id="KW-1185">Reference proteome</keyword>
<comment type="function">
    <text evidence="1 12">Catalyzes the phosphorylation of D-glycero-D-manno-heptose 7-phosphate at the C-1 position to selectively form D-glycero-beta-D-manno-heptose-1,7-bisphosphate.</text>
</comment>
<dbReference type="InterPro" id="IPR011913">
    <property type="entry name" value="RfaE_dom_I"/>
</dbReference>
<dbReference type="Gene3D" id="3.40.1190.20">
    <property type="match status" value="1"/>
</dbReference>
<dbReference type="Pfam" id="PF00294">
    <property type="entry name" value="PfkB"/>
    <property type="match status" value="1"/>
</dbReference>
<dbReference type="EC" id="2.7.7.70" evidence="12"/>
<comment type="similarity">
    <text evidence="12">In the N-terminal section; belongs to the carbohydrate kinase PfkB family.</text>
</comment>
<keyword evidence="4 12" id="KW-0808">Transferase</keyword>
<dbReference type="PANTHER" id="PTHR46969">
    <property type="entry name" value="BIFUNCTIONAL PROTEIN HLDE"/>
    <property type="match status" value="1"/>
</dbReference>
<comment type="similarity">
    <text evidence="12">In the C-terminal section; belongs to the cytidylyltransferase family.</text>
</comment>
<dbReference type="NCBIfam" id="TIGR00125">
    <property type="entry name" value="cyt_tran_rel"/>
    <property type="match status" value="1"/>
</dbReference>
<comment type="caution">
    <text evidence="15">The sequence shown here is derived from an EMBL/GenBank/DDBJ whole genome shotgun (WGS) entry which is preliminary data.</text>
</comment>
<comment type="pathway">
    <text evidence="12">Nucleotide-sugar biosynthesis; ADP-L-glycero-beta-D-manno-heptose biosynthesis; ADP-L-glycero-beta-D-manno-heptose from D-glycero-beta-D-manno-heptose 7-phosphate: step 3/4.</text>
</comment>
<dbReference type="Gene3D" id="3.40.50.620">
    <property type="entry name" value="HUPs"/>
    <property type="match status" value="1"/>
</dbReference>
<feature type="binding site" evidence="12">
    <location>
        <begin position="223"/>
        <end position="226"/>
    </location>
    <ligand>
        <name>ATP</name>
        <dbReference type="ChEBI" id="CHEBI:30616"/>
    </ligand>
</feature>
<evidence type="ECO:0000256" key="11">
    <source>
        <dbReference type="ARBA" id="ARBA00047428"/>
    </source>
</evidence>
<evidence type="ECO:0000256" key="2">
    <source>
        <dbReference type="ARBA" id="ARBA00003753"/>
    </source>
</evidence>
<comment type="pathway">
    <text evidence="3">Bacterial outer membrane biogenesis; LPS core biosynthesis.</text>
</comment>
<dbReference type="NCBIfam" id="TIGR02199">
    <property type="entry name" value="rfaE_dom_II"/>
    <property type="match status" value="1"/>
</dbReference>
<dbReference type="GO" id="GO:0016301">
    <property type="term" value="F:kinase activity"/>
    <property type="evidence" value="ECO:0007669"/>
    <property type="project" value="UniProtKB-KW"/>
</dbReference>
<feature type="region of interest" description="Cytidylyltransferase" evidence="12">
    <location>
        <begin position="378"/>
        <end position="522"/>
    </location>
</feature>
<dbReference type="HAMAP" id="MF_01603">
    <property type="entry name" value="HldE"/>
    <property type="match status" value="1"/>
</dbReference>
<comment type="pathway">
    <text evidence="12">Nucleotide-sugar biosynthesis; ADP-L-glycero-beta-D-manno-heptose biosynthesis; ADP-L-glycero-beta-D-manno-heptose from D-glycero-beta-D-manno-heptose 7-phosphate: step 1/4.</text>
</comment>
<keyword evidence="9 12" id="KW-0511">Multifunctional enzyme</keyword>
<dbReference type="Proteomes" id="UP001198862">
    <property type="component" value="Unassembled WGS sequence"/>
</dbReference>
<dbReference type="NCBIfam" id="TIGR02198">
    <property type="entry name" value="rfaE_dom_I"/>
    <property type="match status" value="1"/>
</dbReference>
<evidence type="ECO:0000256" key="8">
    <source>
        <dbReference type="ARBA" id="ARBA00022840"/>
    </source>
</evidence>
<keyword evidence="7 12" id="KW-0418">Kinase</keyword>
<evidence type="ECO:0000259" key="14">
    <source>
        <dbReference type="Pfam" id="PF01467"/>
    </source>
</evidence>
<dbReference type="CDD" id="cd01172">
    <property type="entry name" value="RfaE_like"/>
    <property type="match status" value="1"/>
</dbReference>
<keyword evidence="8 12" id="KW-0067">ATP-binding</keyword>
<name>A0ABS8KW99_9HYPH</name>
<gene>
    <name evidence="15" type="primary">rfaE1</name>
    <name evidence="12" type="synonym">hldE</name>
    <name evidence="15" type="ORF">LJ725_12825</name>
</gene>
<evidence type="ECO:0000256" key="10">
    <source>
        <dbReference type="ARBA" id="ARBA00023277"/>
    </source>
</evidence>
<evidence type="ECO:0000259" key="13">
    <source>
        <dbReference type="Pfam" id="PF00294"/>
    </source>
</evidence>
<organism evidence="15 16">
    <name type="scientific">Reyranella aquatilis</name>
    <dbReference type="NCBI Taxonomy" id="2035356"/>
    <lineage>
        <taxon>Bacteria</taxon>
        <taxon>Pseudomonadati</taxon>
        <taxon>Pseudomonadota</taxon>
        <taxon>Alphaproteobacteria</taxon>
        <taxon>Hyphomicrobiales</taxon>
        <taxon>Reyranellaceae</taxon>
        <taxon>Reyranella</taxon>
    </lineage>
</organism>
<feature type="domain" description="Cytidyltransferase-like" evidence="14">
    <location>
        <begin position="378"/>
        <end position="471"/>
    </location>
</feature>
<accession>A0ABS8KW99</accession>
<comment type="subunit">
    <text evidence="12">Homodimer.</text>
</comment>
<evidence type="ECO:0000256" key="7">
    <source>
        <dbReference type="ARBA" id="ARBA00022777"/>
    </source>
</evidence>
<dbReference type="InterPro" id="IPR014729">
    <property type="entry name" value="Rossmann-like_a/b/a_fold"/>
</dbReference>
<proteinExistence type="inferred from homology"/>
<evidence type="ECO:0000256" key="1">
    <source>
        <dbReference type="ARBA" id="ARBA00002319"/>
    </source>
</evidence>
<feature type="active site" evidence="12">
    <location>
        <position position="294"/>
    </location>
</feature>
<evidence type="ECO:0000256" key="3">
    <source>
        <dbReference type="ARBA" id="ARBA00004713"/>
    </source>
</evidence>
<dbReference type="PANTHER" id="PTHR46969:SF1">
    <property type="entry name" value="BIFUNCTIONAL PROTEIN HLDE"/>
    <property type="match status" value="1"/>
</dbReference>
<feature type="domain" description="Carbohydrate kinase PfkB" evidence="13">
    <location>
        <begin position="37"/>
        <end position="331"/>
    </location>
</feature>
<dbReference type="EMBL" id="JAJISD010000005">
    <property type="protein sequence ID" value="MCC8429856.1"/>
    <property type="molecule type" value="Genomic_DNA"/>
</dbReference>
<reference evidence="15 16" key="1">
    <citation type="submission" date="2021-11" db="EMBL/GenBank/DDBJ databases">
        <authorList>
            <person name="Lee D.-H."/>
            <person name="Kim S.-B."/>
        </authorList>
    </citation>
    <scope>NUCLEOTIDE SEQUENCE [LARGE SCALE GENOMIC DNA]</scope>
    <source>
        <strain evidence="15 16">KCTC 52223</strain>
    </source>
</reference>
<dbReference type="EC" id="2.7.1.167" evidence="12"/>
<keyword evidence="6 12" id="KW-0547">Nucleotide-binding</keyword>
<sequence length="522" mass="54912">MKNGADAAIPTESGAADRAASFRQYLTRRWAPTAEPVLIVGDSMLDLYVFGTVERISPEAPVPVMRQQETREAAGGAANAAVNIASLGGSAHLVSCVGADADGERLATVLTAAGITFDLVRSPGKPTTVKTRFAVGQHQILRLDREDASMATPDCERQVLAAIEQRIGNCRLVVLSDYDKGVLTDRVLQQTIAWARERGVPVVVDPKRRDFSAYRGATYIKPNLAELERATGLSVPSRDDRAVERAAGIVAAATTANVLVTRSEAGMSLVPPEGPVLHMSTHAQQVFDVTGAGDTVIAAFALGIASDHSTAEAMAFANLAAGIAVSKPGTAMVLADEVEAERSLLADGEMVSRGALVSAETAMRLRRIWKRQGLSVGFTNGCFDLLHPGHVSLLRQAASGCDRLILGLNSDASVRRLKGDGRPVQTEANRAAVLGALEPVNLVVIFDEDTPAALIEQLVPDLLVKGADYRIEDIVGADTVLKAGGRVVTAELVPGQSTTKLVAASRPVKTDAPGKADVKVNA</sequence>
<comment type="catalytic activity">
    <reaction evidence="12">
        <text>D-glycero-beta-D-manno-heptose 7-phosphate + ATP = D-glycero-beta-D-manno-heptose 1,7-bisphosphate + ADP + H(+)</text>
        <dbReference type="Rhea" id="RHEA:27473"/>
        <dbReference type="ChEBI" id="CHEBI:15378"/>
        <dbReference type="ChEBI" id="CHEBI:30616"/>
        <dbReference type="ChEBI" id="CHEBI:60204"/>
        <dbReference type="ChEBI" id="CHEBI:60208"/>
        <dbReference type="ChEBI" id="CHEBI:456216"/>
        <dbReference type="EC" id="2.7.1.167"/>
    </reaction>
</comment>
<evidence type="ECO:0000256" key="6">
    <source>
        <dbReference type="ARBA" id="ARBA00022741"/>
    </source>
</evidence>
<comment type="catalytic activity">
    <reaction evidence="11 12">
        <text>D-glycero-beta-D-manno-heptose 1-phosphate + ATP + H(+) = ADP-D-glycero-beta-D-manno-heptose + diphosphate</text>
        <dbReference type="Rhea" id="RHEA:27465"/>
        <dbReference type="ChEBI" id="CHEBI:15378"/>
        <dbReference type="ChEBI" id="CHEBI:30616"/>
        <dbReference type="ChEBI" id="CHEBI:33019"/>
        <dbReference type="ChEBI" id="CHEBI:59967"/>
        <dbReference type="ChEBI" id="CHEBI:61593"/>
        <dbReference type="EC" id="2.7.7.70"/>
    </reaction>
</comment>
<evidence type="ECO:0000256" key="12">
    <source>
        <dbReference type="HAMAP-Rule" id="MF_01603"/>
    </source>
</evidence>
<evidence type="ECO:0000256" key="4">
    <source>
        <dbReference type="ARBA" id="ARBA00022679"/>
    </source>
</evidence>